<evidence type="ECO:0000313" key="10">
    <source>
        <dbReference type="EMBL" id="SHE79213.1"/>
    </source>
</evidence>
<dbReference type="Pfam" id="PF00364">
    <property type="entry name" value="Biotin_lipoyl"/>
    <property type="match status" value="1"/>
</dbReference>
<dbReference type="CDD" id="cd06849">
    <property type="entry name" value="lipoyl_domain"/>
    <property type="match status" value="1"/>
</dbReference>
<feature type="domain" description="Lipoyl-binding" evidence="8">
    <location>
        <begin position="1"/>
        <end position="71"/>
    </location>
</feature>
<evidence type="ECO:0000259" key="9">
    <source>
        <dbReference type="PROSITE" id="PS51826"/>
    </source>
</evidence>
<accession>A0A1M4WDS1</accession>
<dbReference type="EMBL" id="FQVL01000003">
    <property type="protein sequence ID" value="SHE79213.1"/>
    <property type="molecule type" value="Genomic_DNA"/>
</dbReference>
<dbReference type="Gene3D" id="4.10.320.10">
    <property type="entry name" value="E3-binding domain"/>
    <property type="match status" value="1"/>
</dbReference>
<dbReference type="InterPro" id="IPR036625">
    <property type="entry name" value="E3-bd_dom_sf"/>
</dbReference>
<dbReference type="PROSITE" id="PS00189">
    <property type="entry name" value="LIPOYL"/>
    <property type="match status" value="1"/>
</dbReference>
<gene>
    <name evidence="10" type="ORF">SAMN05444392_103165</name>
</gene>
<dbReference type="STRING" id="112248.SAMN05444392_103165"/>
<keyword evidence="11" id="KW-1185">Reference proteome</keyword>
<dbReference type="InterPro" id="IPR050743">
    <property type="entry name" value="2-oxoacid_DH_E2_comp"/>
</dbReference>
<dbReference type="Pfam" id="PF00198">
    <property type="entry name" value="2-oxoacid_dh"/>
    <property type="match status" value="1"/>
</dbReference>
<evidence type="ECO:0000256" key="4">
    <source>
        <dbReference type="ARBA" id="ARBA00022823"/>
    </source>
</evidence>
<dbReference type="GO" id="GO:0016407">
    <property type="term" value="F:acetyltransferase activity"/>
    <property type="evidence" value="ECO:0007669"/>
    <property type="project" value="TreeGrafter"/>
</dbReference>
<keyword evidence="5 6" id="KW-0012">Acyltransferase</keyword>
<keyword evidence="3 6" id="KW-0808">Transferase</keyword>
<dbReference type="SUPFAM" id="SSF51230">
    <property type="entry name" value="Single hybrid motif"/>
    <property type="match status" value="1"/>
</dbReference>
<evidence type="ECO:0000256" key="1">
    <source>
        <dbReference type="ARBA" id="ARBA00001938"/>
    </source>
</evidence>
<evidence type="ECO:0000256" key="5">
    <source>
        <dbReference type="ARBA" id="ARBA00023315"/>
    </source>
</evidence>
<dbReference type="InterPro" id="IPR004167">
    <property type="entry name" value="PSBD"/>
</dbReference>
<dbReference type="InterPro" id="IPR001078">
    <property type="entry name" value="2-oxoacid_DH_actylTfrase"/>
</dbReference>
<evidence type="ECO:0000259" key="8">
    <source>
        <dbReference type="PROSITE" id="PS50968"/>
    </source>
</evidence>
<evidence type="ECO:0000256" key="3">
    <source>
        <dbReference type="ARBA" id="ARBA00022679"/>
    </source>
</evidence>
<dbReference type="InterPro" id="IPR011053">
    <property type="entry name" value="Single_hybrid_motif"/>
</dbReference>
<keyword evidence="4 6" id="KW-0450">Lipoyl</keyword>
<evidence type="ECO:0000256" key="6">
    <source>
        <dbReference type="RuleBase" id="RU003423"/>
    </source>
</evidence>
<dbReference type="GO" id="GO:0005737">
    <property type="term" value="C:cytoplasm"/>
    <property type="evidence" value="ECO:0007669"/>
    <property type="project" value="TreeGrafter"/>
</dbReference>
<evidence type="ECO:0000313" key="11">
    <source>
        <dbReference type="Proteomes" id="UP000184476"/>
    </source>
</evidence>
<dbReference type="PROSITE" id="PS51826">
    <property type="entry name" value="PSBD"/>
    <property type="match status" value="1"/>
</dbReference>
<dbReference type="PANTHER" id="PTHR43178:SF5">
    <property type="entry name" value="LIPOAMIDE ACYLTRANSFERASE COMPONENT OF BRANCHED-CHAIN ALPHA-KETO ACID DEHYDROGENASE COMPLEX, MITOCHONDRIAL"/>
    <property type="match status" value="1"/>
</dbReference>
<feature type="region of interest" description="Disordered" evidence="7">
    <location>
        <begin position="76"/>
        <end position="97"/>
    </location>
</feature>
<dbReference type="Gene3D" id="2.40.50.100">
    <property type="match status" value="1"/>
</dbReference>
<dbReference type="InterPro" id="IPR000089">
    <property type="entry name" value="Biotin_lipoyl"/>
</dbReference>
<dbReference type="Proteomes" id="UP000184476">
    <property type="component" value="Unassembled WGS sequence"/>
</dbReference>
<reference evidence="10 11" key="1">
    <citation type="submission" date="2016-11" db="EMBL/GenBank/DDBJ databases">
        <authorList>
            <person name="Jaros S."/>
            <person name="Januszkiewicz K."/>
            <person name="Wedrychowicz H."/>
        </authorList>
    </citation>
    <scope>NUCLEOTIDE SEQUENCE [LARGE SCALE GENOMIC DNA]</scope>
    <source>
        <strain evidence="10 11">DSM 44666</strain>
    </source>
</reference>
<evidence type="ECO:0000256" key="2">
    <source>
        <dbReference type="ARBA" id="ARBA00007317"/>
    </source>
</evidence>
<dbReference type="InterPro" id="IPR003016">
    <property type="entry name" value="2-oxoA_DH_lipoyl-BS"/>
</dbReference>
<dbReference type="EC" id="2.3.1.-" evidence="6"/>
<dbReference type="SUPFAM" id="SSF52777">
    <property type="entry name" value="CoA-dependent acyltransferases"/>
    <property type="match status" value="1"/>
</dbReference>
<evidence type="ECO:0000256" key="7">
    <source>
        <dbReference type="SAM" id="MobiDB-lite"/>
    </source>
</evidence>
<feature type="domain" description="Peripheral subunit-binding (PSBD)" evidence="9">
    <location>
        <begin position="119"/>
        <end position="156"/>
    </location>
</feature>
<keyword evidence="10" id="KW-0670">Pyruvate</keyword>
<dbReference type="AlphaFoldDB" id="A0A1M4WDS1"/>
<comment type="cofactor">
    <cofactor evidence="1 6">
        <name>(R)-lipoate</name>
        <dbReference type="ChEBI" id="CHEBI:83088"/>
    </cofactor>
</comment>
<organism evidence="10 11">
    <name type="scientific">Seinonella peptonophila</name>
    <dbReference type="NCBI Taxonomy" id="112248"/>
    <lineage>
        <taxon>Bacteria</taxon>
        <taxon>Bacillati</taxon>
        <taxon>Bacillota</taxon>
        <taxon>Bacilli</taxon>
        <taxon>Bacillales</taxon>
        <taxon>Thermoactinomycetaceae</taxon>
        <taxon>Seinonella</taxon>
    </lineage>
</organism>
<dbReference type="Pfam" id="PF02817">
    <property type="entry name" value="E3_binding"/>
    <property type="match status" value="1"/>
</dbReference>
<dbReference type="SUPFAM" id="SSF47005">
    <property type="entry name" value="Peripheral subunit-binding domain of 2-oxo acid dehydrogenase complex"/>
    <property type="match status" value="1"/>
</dbReference>
<sequence>MPKLGMTMETGTIIQWIAHEGDQVEVGDLLLEVMTDKINIEVEAYESGTLLKVYYEEGTEVPVNQVIAYIGEAEEKVPDQPPSLDGSEAADVSDQTGTVESLTPVEIEQTNTPQLNKPRATPAARKWAREHNLQLSDVEGSGRLGRIHVEDVRKHLESLQQKQPKAIAVEASESPTVTKMSGIRQTIGRRMLESVQQIPHVTLHSEVDMGESMQLRKALLPKIEEKTGYRLSYTEIIMKAAAIAMRHHPDIRSTLDGSQITTHEAIHIALAVSDSKGLMVPVIRNVDQLGLAELTKETKSKAKEVREGRLTPDAMTGGLFTVSNLGMYRVDRFTPIINQPQAAILGVGTITEKPAAWRGEIVLRPRMALSLSFDHRLMDGAPAAAFLTELVEILENPFQLLM</sequence>
<dbReference type="PANTHER" id="PTHR43178">
    <property type="entry name" value="DIHYDROLIPOAMIDE ACETYLTRANSFERASE COMPONENT OF PYRUVATE DEHYDROGENASE COMPLEX"/>
    <property type="match status" value="1"/>
</dbReference>
<name>A0A1M4WDS1_9BACL</name>
<comment type="similarity">
    <text evidence="2 6">Belongs to the 2-oxoacid dehydrogenase family.</text>
</comment>
<protein>
    <recommendedName>
        <fullName evidence="6">Dihydrolipoamide acetyltransferase component of pyruvate dehydrogenase complex</fullName>
        <ecNumber evidence="6">2.3.1.-</ecNumber>
    </recommendedName>
</protein>
<dbReference type="PROSITE" id="PS50968">
    <property type="entry name" value="BIOTINYL_LIPOYL"/>
    <property type="match status" value="1"/>
</dbReference>
<dbReference type="Gene3D" id="3.30.559.10">
    <property type="entry name" value="Chloramphenicol acetyltransferase-like domain"/>
    <property type="match status" value="1"/>
</dbReference>
<proteinExistence type="inferred from homology"/>
<dbReference type="GO" id="GO:0031405">
    <property type="term" value="F:lipoic acid binding"/>
    <property type="evidence" value="ECO:0007669"/>
    <property type="project" value="TreeGrafter"/>
</dbReference>
<dbReference type="InterPro" id="IPR023213">
    <property type="entry name" value="CAT-like_dom_sf"/>
</dbReference>